<comment type="similarity">
    <text evidence="3 17">Belongs to the class-I aminoacyl-tRNA synthetase family.</text>
</comment>
<reference evidence="21" key="1">
    <citation type="journal article" date="2023" name="Mol. Biol. Evol.">
        <title>Third-Generation Sequencing Reveals the Adaptive Role of the Epigenome in Three Deep-Sea Polychaetes.</title>
        <authorList>
            <person name="Perez M."/>
            <person name="Aroh O."/>
            <person name="Sun Y."/>
            <person name="Lan Y."/>
            <person name="Juniper S.K."/>
            <person name="Young C.R."/>
            <person name="Angers B."/>
            <person name="Qian P.Y."/>
        </authorList>
    </citation>
    <scope>NUCLEOTIDE SEQUENCE</scope>
    <source>
        <strain evidence="21">R07B-5</strain>
    </source>
</reference>
<evidence type="ECO:0000256" key="2">
    <source>
        <dbReference type="ARBA" id="ARBA00004514"/>
    </source>
</evidence>
<keyword evidence="10 17" id="KW-0648">Protein biosynthesis</keyword>
<evidence type="ECO:0000259" key="19">
    <source>
        <dbReference type="Pfam" id="PF08264"/>
    </source>
</evidence>
<comment type="function">
    <text evidence="1">Catalyzes the specific attachment of an amino acid to its cognate tRNA in a 2 step reaction: the amino acid (AA) is first activated by ATP to form AA-AMP and then transferred to the acceptor end of the tRNA.</text>
</comment>
<dbReference type="InterPro" id="IPR013155">
    <property type="entry name" value="M/V/L/I-tRNA-synth_anticd-bd"/>
</dbReference>
<dbReference type="Gene3D" id="3.40.50.620">
    <property type="entry name" value="HUPs"/>
    <property type="match status" value="2"/>
</dbReference>
<dbReference type="FunFam" id="3.40.50.620:FF:000050">
    <property type="entry name" value="Isoleucyl-tRNA synthetase,cytoplasmic"/>
    <property type="match status" value="1"/>
</dbReference>
<dbReference type="GO" id="GO:0017101">
    <property type="term" value="C:aminoacyl-tRNA synthetase multienzyme complex"/>
    <property type="evidence" value="ECO:0007669"/>
    <property type="project" value="UniProtKB-ARBA"/>
</dbReference>
<evidence type="ECO:0000256" key="3">
    <source>
        <dbReference type="ARBA" id="ARBA00005594"/>
    </source>
</evidence>
<dbReference type="PANTHER" id="PTHR42780:SF1">
    <property type="entry name" value="ISOLEUCINE--TRNA LIGASE, CYTOPLASMIC"/>
    <property type="match status" value="1"/>
</dbReference>
<dbReference type="Pfam" id="PF00133">
    <property type="entry name" value="tRNA-synt_1"/>
    <property type="match status" value="1"/>
</dbReference>
<dbReference type="GO" id="GO:0002161">
    <property type="term" value="F:aminoacyl-tRNA deacylase activity"/>
    <property type="evidence" value="ECO:0007669"/>
    <property type="project" value="InterPro"/>
</dbReference>
<comment type="subunit">
    <text evidence="15">Part of a multisubunit complex that groups tRNA ligases for Arg (RARS1), Asp (DARS1), Gln (QARS1), Ile (IARS1), Leu (LARS1), Lys (KARS1), Met (MARS1) the bifunctional ligase for Glu and Pro (EPRS1) and the auxiliary subunits AIMP1/p43, AIMP2/p38 and EEF1E1/p18.</text>
</comment>
<dbReference type="Pfam" id="PF08264">
    <property type="entry name" value="Anticodon_1"/>
    <property type="match status" value="1"/>
</dbReference>
<evidence type="ECO:0000313" key="22">
    <source>
        <dbReference type="Proteomes" id="UP001209878"/>
    </source>
</evidence>
<keyword evidence="7 17" id="KW-0436">Ligase</keyword>
<dbReference type="PROSITE" id="PS00178">
    <property type="entry name" value="AA_TRNA_LIGASE_I"/>
    <property type="match status" value="1"/>
</dbReference>
<dbReference type="SUPFAM" id="SSF50677">
    <property type="entry name" value="ValRS/IleRS/LeuRS editing domain"/>
    <property type="match status" value="1"/>
</dbReference>
<evidence type="ECO:0000256" key="15">
    <source>
        <dbReference type="ARBA" id="ARBA00063494"/>
    </source>
</evidence>
<dbReference type="Pfam" id="PF23567">
    <property type="entry name" value="Ubiquitin_IARS1"/>
    <property type="match status" value="1"/>
</dbReference>
<keyword evidence="9 17" id="KW-0067">ATP-binding</keyword>
<keyword evidence="11" id="KW-0007">Acetylation</keyword>
<evidence type="ECO:0000256" key="16">
    <source>
        <dbReference type="ARBA" id="ARBA00069879"/>
    </source>
</evidence>
<evidence type="ECO:0000256" key="13">
    <source>
        <dbReference type="ARBA" id="ARBA00032665"/>
    </source>
</evidence>
<dbReference type="InterPro" id="IPR014729">
    <property type="entry name" value="Rossmann-like_a/b/a_fold"/>
</dbReference>
<evidence type="ECO:0000256" key="1">
    <source>
        <dbReference type="ARBA" id="ARBA00003170"/>
    </source>
</evidence>
<evidence type="ECO:0000256" key="7">
    <source>
        <dbReference type="ARBA" id="ARBA00022598"/>
    </source>
</evidence>
<dbReference type="EC" id="6.1.1.5" evidence="4"/>
<evidence type="ECO:0000256" key="10">
    <source>
        <dbReference type="ARBA" id="ARBA00022917"/>
    </source>
</evidence>
<dbReference type="NCBIfam" id="TIGR00392">
    <property type="entry name" value="ileS"/>
    <property type="match status" value="1"/>
</dbReference>
<evidence type="ECO:0000259" key="18">
    <source>
        <dbReference type="Pfam" id="PF00133"/>
    </source>
</evidence>
<dbReference type="Proteomes" id="UP001209878">
    <property type="component" value="Unassembled WGS sequence"/>
</dbReference>
<keyword evidence="22" id="KW-1185">Reference proteome</keyword>
<dbReference type="SUPFAM" id="SSF52374">
    <property type="entry name" value="Nucleotidylyl transferase"/>
    <property type="match status" value="1"/>
</dbReference>
<dbReference type="InterPro" id="IPR002300">
    <property type="entry name" value="aa-tRNA-synth_Ia"/>
</dbReference>
<accession>A0AAD9L6E6</accession>
<keyword evidence="5" id="KW-0963">Cytoplasm</keyword>
<dbReference type="Pfam" id="PF19302">
    <property type="entry name" value="DUF5915"/>
    <property type="match status" value="1"/>
</dbReference>
<name>A0AAD9L6E6_RIDPI</name>
<evidence type="ECO:0000256" key="9">
    <source>
        <dbReference type="ARBA" id="ARBA00022840"/>
    </source>
</evidence>
<evidence type="ECO:0000259" key="20">
    <source>
        <dbReference type="Pfam" id="PF23567"/>
    </source>
</evidence>
<dbReference type="CDD" id="cd07961">
    <property type="entry name" value="Anticodon_Ia_Ile_ABEc"/>
    <property type="match status" value="1"/>
</dbReference>
<evidence type="ECO:0000256" key="5">
    <source>
        <dbReference type="ARBA" id="ARBA00022490"/>
    </source>
</evidence>
<evidence type="ECO:0000256" key="8">
    <source>
        <dbReference type="ARBA" id="ARBA00022741"/>
    </source>
</evidence>
<dbReference type="GO" id="GO:0004822">
    <property type="term" value="F:isoleucine-tRNA ligase activity"/>
    <property type="evidence" value="ECO:0007669"/>
    <property type="project" value="UniProtKB-EC"/>
</dbReference>
<dbReference type="GO" id="GO:0005524">
    <property type="term" value="F:ATP binding"/>
    <property type="evidence" value="ECO:0007669"/>
    <property type="project" value="UniProtKB-KW"/>
</dbReference>
<evidence type="ECO:0000256" key="17">
    <source>
        <dbReference type="RuleBase" id="RU363035"/>
    </source>
</evidence>
<dbReference type="CDD" id="cd00818">
    <property type="entry name" value="IleRS_core"/>
    <property type="match status" value="1"/>
</dbReference>
<dbReference type="AlphaFoldDB" id="A0AAD9L6E6"/>
<evidence type="ECO:0000256" key="4">
    <source>
        <dbReference type="ARBA" id="ARBA00013165"/>
    </source>
</evidence>
<dbReference type="InterPro" id="IPR009008">
    <property type="entry name" value="Val/Leu/Ile-tRNA-synth_edit"/>
</dbReference>
<dbReference type="FunFam" id="3.40.50.620:FF:000414">
    <property type="entry name" value="Isoleucine--tRNA ligase, cytoplasmic-like"/>
    <property type="match status" value="1"/>
</dbReference>
<gene>
    <name evidence="21" type="ORF">NP493_320g02024</name>
</gene>
<dbReference type="EMBL" id="JAODUO010000319">
    <property type="protein sequence ID" value="KAK2183208.1"/>
    <property type="molecule type" value="Genomic_DNA"/>
</dbReference>
<sequence length="1169" mass="133912">MATNNGPDVMEFAKEEEKVLQLWQKLDAFQSSLKQSKGRPRYTFYDGPPFATGLPHYGHILAGTVKDIVTRWAHQSGYHVDRRFGWDCHGLPVEYEIDKKLGIKGPEDVAKLGIAQYNNECRKIVMRYSTDWEQIVTRLGRWIDFKNDYKTMYPSFMESIWWVFKELYNKGMVYKGFKVMPFSTACSTPLSNFEAGQNYKDVQDPAGKDASSVLDRQTSLGTFIVNFPLVDDPKVKVLAWTTTPWTLPSNLALCVNPQMMYVKVKEKATGNMYILMEERLVALFKKEEEYEVLEKFRGEKLEGKRYKPIFNYFQHMEKRGAFRILTDSYVTTESGTGVVHQAPYFGEDDFRISLKYKIITRDMTPVCPVDMSGRFTAEVTHFAGQYVKDADKDIMKWMKQQGRLVHQSTTMHSYPFCWRSDTPLLYKAVPSWFVRVEQLVPKLLESNKNTRWVPEFVKEKRFANWLKDARDWAISRNRYWGTPIPLWISDDGEENELKTLTGNANITDLHRDFVDLMTIPSRCGKGDLHRVSEVFDCWFESGSMPYAQAHYPFENCREFEDGFPGDFIAEGIDQTRGWFYTLLVLSTALYGKAPFKNLICHGLVLAADGQKMSKRKQNYPDPMSIVDKYGADAVRLYLVNSPVVRADNLKFKEEGVKDVLKDVFLPWYNAHRFLLQNVDALHREESVQFLYNDECTDVAQNYMDRWIVSFTQSLIKFVKQEMSAYRLYTVAPRLVKFFDQLTNWYVRMNRRRMKGDGGRDECVHALTSLFHVLFVIIRIMAPFIPFLTEHMYQKMRGLIDPRSTKGNTDSVHYLMLPECREALIDVEIERAVSRMQSVIELGRVIRDRKTLPSKYPLREVVVISEDAQIRDDVKALEKYILEDHAVLGVRLKGAFKSVMAEIKTLSDDDLRQFQKDGQITVQGHTLTPADLCLKYTLVTSSGATPGHYEAHSENEMSRVCVPVLVLLDVTPDQSMLDEGLAREVVNRIQRLRKKAKLVPSDDVSVFYKTSGDLCRVLKQFSEHIRTTTKSPVIDGPPPANSDIVIHEKTKVKTAELELTLVKGCASCPGVEPTGSGGPTPLCRFVNVELCGSSPQGGAKGCQGTVLLENPRGDFTLSLPDLVKQVQIIFGLQQKRVRLFLSKSKDKDVTEKSTKDILALHGTTLYAYTD</sequence>
<organism evidence="21 22">
    <name type="scientific">Ridgeia piscesae</name>
    <name type="common">Tubeworm</name>
    <dbReference type="NCBI Taxonomy" id="27915"/>
    <lineage>
        <taxon>Eukaryota</taxon>
        <taxon>Metazoa</taxon>
        <taxon>Spiralia</taxon>
        <taxon>Lophotrochozoa</taxon>
        <taxon>Annelida</taxon>
        <taxon>Polychaeta</taxon>
        <taxon>Sedentaria</taxon>
        <taxon>Canalipalpata</taxon>
        <taxon>Sabellida</taxon>
        <taxon>Siboglinidae</taxon>
        <taxon>Ridgeia</taxon>
    </lineage>
</organism>
<dbReference type="Gene3D" id="1.10.730.10">
    <property type="entry name" value="Isoleucyl-tRNA Synthetase, Domain 1"/>
    <property type="match status" value="1"/>
</dbReference>
<dbReference type="InterPro" id="IPR033709">
    <property type="entry name" value="Anticodon_Ile_ABEc"/>
</dbReference>
<dbReference type="PRINTS" id="PR00984">
    <property type="entry name" value="TRNASYNTHILE"/>
</dbReference>
<dbReference type="HAMAP" id="MF_02003">
    <property type="entry name" value="Ile_tRNA_synth_type2"/>
    <property type="match status" value="1"/>
</dbReference>
<dbReference type="GO" id="GO:0006428">
    <property type="term" value="P:isoleucyl-tRNA aminoacylation"/>
    <property type="evidence" value="ECO:0007669"/>
    <property type="project" value="InterPro"/>
</dbReference>
<dbReference type="InterPro" id="IPR001412">
    <property type="entry name" value="aa-tRNA-synth_I_CS"/>
</dbReference>
<feature type="domain" description="Aminoacyl-tRNA synthetase class Ia" evidence="18">
    <location>
        <begin position="19"/>
        <end position="649"/>
    </location>
</feature>
<comment type="catalytic activity">
    <reaction evidence="14">
        <text>tRNA(Ile) + L-isoleucine + ATP = L-isoleucyl-tRNA(Ile) + AMP + diphosphate</text>
        <dbReference type="Rhea" id="RHEA:11060"/>
        <dbReference type="Rhea" id="RHEA-COMP:9666"/>
        <dbReference type="Rhea" id="RHEA-COMP:9695"/>
        <dbReference type="ChEBI" id="CHEBI:30616"/>
        <dbReference type="ChEBI" id="CHEBI:33019"/>
        <dbReference type="ChEBI" id="CHEBI:58045"/>
        <dbReference type="ChEBI" id="CHEBI:78442"/>
        <dbReference type="ChEBI" id="CHEBI:78528"/>
        <dbReference type="ChEBI" id="CHEBI:456215"/>
        <dbReference type="EC" id="6.1.1.5"/>
    </reaction>
</comment>
<dbReference type="FunFam" id="1.10.730.10:FF:000004">
    <property type="entry name" value="Isoleucyl-tRNA synthetase, cytoplasmic"/>
    <property type="match status" value="1"/>
</dbReference>
<evidence type="ECO:0000256" key="14">
    <source>
        <dbReference type="ARBA" id="ARBA00048359"/>
    </source>
</evidence>
<evidence type="ECO:0000256" key="6">
    <source>
        <dbReference type="ARBA" id="ARBA00022553"/>
    </source>
</evidence>
<evidence type="ECO:0000313" key="21">
    <source>
        <dbReference type="EMBL" id="KAK2183208.1"/>
    </source>
</evidence>
<dbReference type="InterPro" id="IPR057033">
    <property type="entry name" value="Ubiquitin_IARS1"/>
</dbReference>
<dbReference type="PANTHER" id="PTHR42780">
    <property type="entry name" value="SOLEUCYL-TRNA SYNTHETASE"/>
    <property type="match status" value="1"/>
</dbReference>
<keyword evidence="12 17" id="KW-0030">Aminoacyl-tRNA synthetase</keyword>
<comment type="caution">
    <text evidence="21">The sequence shown here is derived from an EMBL/GenBank/DDBJ whole genome shotgun (WGS) entry which is preliminary data.</text>
</comment>
<feature type="domain" description="Methionyl/Valyl/Leucyl/Isoleucyl-tRNA synthetase anticodon-binding" evidence="19">
    <location>
        <begin position="704"/>
        <end position="859"/>
    </location>
</feature>
<dbReference type="SUPFAM" id="SSF47323">
    <property type="entry name" value="Anticodon-binding domain of a subclass of class I aminoacyl-tRNA synthetases"/>
    <property type="match status" value="1"/>
</dbReference>
<dbReference type="InterPro" id="IPR009080">
    <property type="entry name" value="tRNAsynth_Ia_anticodon-bd"/>
</dbReference>
<protein>
    <recommendedName>
        <fullName evidence="16">Isoleucine--tRNA ligase, cytoplasmic</fullName>
        <ecNumber evidence="4">6.1.1.5</ecNumber>
    </recommendedName>
    <alternativeName>
        <fullName evidence="13">Isoleucyl-tRNA synthetase</fullName>
    </alternativeName>
</protein>
<keyword evidence="6" id="KW-0597">Phosphoprotein</keyword>
<dbReference type="InterPro" id="IPR002301">
    <property type="entry name" value="Ile-tRNA-ligase"/>
</dbReference>
<dbReference type="GO" id="GO:0000049">
    <property type="term" value="F:tRNA binding"/>
    <property type="evidence" value="ECO:0007669"/>
    <property type="project" value="InterPro"/>
</dbReference>
<evidence type="ECO:0000256" key="12">
    <source>
        <dbReference type="ARBA" id="ARBA00023146"/>
    </source>
</evidence>
<feature type="domain" description="Isoleucine--tRNA ligase cytoplasmic ubiquitin-like" evidence="20">
    <location>
        <begin position="1079"/>
        <end position="1166"/>
    </location>
</feature>
<comment type="subcellular location">
    <subcellularLocation>
        <location evidence="2">Cytoplasm</location>
        <location evidence="2">Cytosol</location>
    </subcellularLocation>
</comment>
<keyword evidence="8 17" id="KW-0547">Nucleotide-binding</keyword>
<dbReference type="InterPro" id="IPR023586">
    <property type="entry name" value="Ile-tRNA-ligase_type2"/>
</dbReference>
<proteinExistence type="inferred from homology"/>
<dbReference type="GO" id="GO:0005829">
    <property type="term" value="C:cytosol"/>
    <property type="evidence" value="ECO:0007669"/>
    <property type="project" value="UniProtKB-SubCell"/>
</dbReference>
<evidence type="ECO:0000256" key="11">
    <source>
        <dbReference type="ARBA" id="ARBA00022990"/>
    </source>
</evidence>